<gene>
    <name evidence="6" type="ORF">SCHPADRAFT_842621</name>
</gene>
<feature type="compositionally biased region" description="Low complexity" evidence="3">
    <location>
        <begin position="114"/>
        <end position="129"/>
    </location>
</feature>
<feature type="compositionally biased region" description="Polar residues" evidence="3">
    <location>
        <begin position="254"/>
        <end position="276"/>
    </location>
</feature>
<dbReference type="InterPro" id="IPR036964">
    <property type="entry name" value="RASGEF_cat_dom_sf"/>
</dbReference>
<dbReference type="PROSITE" id="PS50009">
    <property type="entry name" value="RASGEF_CAT"/>
    <property type="match status" value="1"/>
</dbReference>
<name>A0A0H2S7N5_9AGAM</name>
<dbReference type="GO" id="GO:0005085">
    <property type="term" value="F:guanyl-nucleotide exchange factor activity"/>
    <property type="evidence" value="ECO:0007669"/>
    <property type="project" value="UniProtKB-KW"/>
</dbReference>
<dbReference type="Gene3D" id="1.20.870.10">
    <property type="entry name" value="Son of sevenless (SoS) protein Chain: S domain 1"/>
    <property type="match status" value="1"/>
</dbReference>
<feature type="region of interest" description="Disordered" evidence="3">
    <location>
        <begin position="758"/>
        <end position="808"/>
    </location>
</feature>
<feature type="compositionally biased region" description="Low complexity" evidence="3">
    <location>
        <begin position="488"/>
        <end position="504"/>
    </location>
</feature>
<dbReference type="PANTHER" id="PTHR23113:SF348">
    <property type="entry name" value="GUANYL-NUCLEOTIDE EXCHANGE FACTOR RASGEF, PUTATIVE (AFU_ORTHOLOGUE AFUA_1G04700)-RELATED"/>
    <property type="match status" value="1"/>
</dbReference>
<dbReference type="SMART" id="SM00147">
    <property type="entry name" value="RasGEF"/>
    <property type="match status" value="1"/>
</dbReference>
<dbReference type="Pfam" id="PF00617">
    <property type="entry name" value="RasGEF"/>
    <property type="match status" value="1"/>
</dbReference>
<feature type="compositionally biased region" description="Low complexity" evidence="3">
    <location>
        <begin position="225"/>
        <end position="241"/>
    </location>
</feature>
<evidence type="ECO:0000256" key="1">
    <source>
        <dbReference type="ARBA" id="ARBA00022658"/>
    </source>
</evidence>
<dbReference type="InterPro" id="IPR000651">
    <property type="entry name" value="Ras-like_Gua-exchang_fac_N"/>
</dbReference>
<dbReference type="InterPro" id="IPR027417">
    <property type="entry name" value="P-loop_NTPase"/>
</dbReference>
<feature type="compositionally biased region" description="Low complexity" evidence="3">
    <location>
        <begin position="780"/>
        <end position="799"/>
    </location>
</feature>
<dbReference type="InterPro" id="IPR001895">
    <property type="entry name" value="RASGEF_cat_dom"/>
</dbReference>
<feature type="compositionally biased region" description="Polar residues" evidence="3">
    <location>
        <begin position="1"/>
        <end position="17"/>
    </location>
</feature>
<dbReference type="AlphaFoldDB" id="A0A0H2S7N5"/>
<feature type="region of interest" description="Disordered" evidence="3">
    <location>
        <begin position="225"/>
        <end position="282"/>
    </location>
</feature>
<dbReference type="InterPro" id="IPR008937">
    <property type="entry name" value="Ras-like_GEF"/>
</dbReference>
<dbReference type="STRING" id="27342.A0A0H2S7N5"/>
<feature type="compositionally biased region" description="Basic residues" evidence="3">
    <location>
        <begin position="135"/>
        <end position="145"/>
    </location>
</feature>
<dbReference type="InParanoid" id="A0A0H2S7N5"/>
<dbReference type="Proteomes" id="UP000053477">
    <property type="component" value="Unassembled WGS sequence"/>
</dbReference>
<keyword evidence="7" id="KW-1185">Reference proteome</keyword>
<dbReference type="PANTHER" id="PTHR23113">
    <property type="entry name" value="GUANINE NUCLEOTIDE EXCHANGE FACTOR"/>
    <property type="match status" value="1"/>
</dbReference>
<feature type="region of interest" description="Disordered" evidence="3">
    <location>
        <begin position="1"/>
        <end position="181"/>
    </location>
</feature>
<feature type="domain" description="Ras-GEF" evidence="4">
    <location>
        <begin position="855"/>
        <end position="1085"/>
    </location>
</feature>
<dbReference type="EMBL" id="KQ085883">
    <property type="protein sequence ID" value="KLO20265.1"/>
    <property type="molecule type" value="Genomic_DNA"/>
</dbReference>
<organism evidence="6 7">
    <name type="scientific">Schizopora paradoxa</name>
    <dbReference type="NCBI Taxonomy" id="27342"/>
    <lineage>
        <taxon>Eukaryota</taxon>
        <taxon>Fungi</taxon>
        <taxon>Dikarya</taxon>
        <taxon>Basidiomycota</taxon>
        <taxon>Agaricomycotina</taxon>
        <taxon>Agaricomycetes</taxon>
        <taxon>Hymenochaetales</taxon>
        <taxon>Schizoporaceae</taxon>
        <taxon>Schizopora</taxon>
    </lineage>
</organism>
<feature type="compositionally biased region" description="Polar residues" evidence="3">
    <location>
        <begin position="477"/>
        <end position="487"/>
    </location>
</feature>
<evidence type="ECO:0000256" key="2">
    <source>
        <dbReference type="PROSITE-ProRule" id="PRU00168"/>
    </source>
</evidence>
<accession>A0A0H2S7N5</accession>
<dbReference type="OrthoDB" id="28357at2759"/>
<feature type="compositionally biased region" description="Low complexity" evidence="3">
    <location>
        <begin position="515"/>
        <end position="529"/>
    </location>
</feature>
<evidence type="ECO:0000313" key="6">
    <source>
        <dbReference type="EMBL" id="KLO20265.1"/>
    </source>
</evidence>
<evidence type="ECO:0000259" key="5">
    <source>
        <dbReference type="PROSITE" id="PS50212"/>
    </source>
</evidence>
<feature type="compositionally biased region" description="Acidic residues" evidence="3">
    <location>
        <begin position="758"/>
        <end position="778"/>
    </location>
</feature>
<dbReference type="Gene3D" id="1.10.840.10">
    <property type="entry name" value="Ras guanine-nucleotide exchange factors catalytic domain"/>
    <property type="match status" value="1"/>
</dbReference>
<protein>
    <submittedName>
        <fullName evidence="6">Ras GEF</fullName>
    </submittedName>
</protein>
<dbReference type="GO" id="GO:0007265">
    <property type="term" value="P:Ras protein signal transduction"/>
    <property type="evidence" value="ECO:0007669"/>
    <property type="project" value="TreeGrafter"/>
</dbReference>
<dbReference type="CDD" id="cd06224">
    <property type="entry name" value="REM"/>
    <property type="match status" value="1"/>
</dbReference>
<feature type="compositionally biased region" description="Polar residues" evidence="3">
    <location>
        <begin position="146"/>
        <end position="155"/>
    </location>
</feature>
<dbReference type="CDD" id="cd00882">
    <property type="entry name" value="Ras_like_GTPase"/>
    <property type="match status" value="1"/>
</dbReference>
<evidence type="ECO:0000259" key="4">
    <source>
        <dbReference type="PROSITE" id="PS50009"/>
    </source>
</evidence>
<dbReference type="Pfam" id="PF00618">
    <property type="entry name" value="RasGEF_N"/>
    <property type="match status" value="1"/>
</dbReference>
<feature type="compositionally biased region" description="Low complexity" evidence="3">
    <location>
        <begin position="28"/>
        <end position="43"/>
    </location>
</feature>
<dbReference type="PROSITE" id="PS50212">
    <property type="entry name" value="RASGEF_NTER"/>
    <property type="match status" value="1"/>
</dbReference>
<proteinExistence type="predicted"/>
<sequence>MSMDSTATLTGRQTALPASTVPARDSEASSVLAATSSAAGSASPTIWPASPDTEASSRPLPPADSERLFSPRILKKSVSMDSLKVEDLAGKGMGEDDDELHVGASTDVEKRVPSKSSGSLSSPPSSLSLTAYIRSKTRSTRRRGASHSTTDNETSTQDESDFDRVRSSSSSNKTKGRVRQRLLSFRSAKSVAASISDHQHVPLPELHLSGRRPSASLTNLTLPDAAASANSAPPSAYHSPSQDVAKRVAETRPSGRSRSFSVGAQVSGPSKPTTSRVNKRRSLQENLRACSIAVIGVSGSGKSAFIRKSLKRHELSEAQSQSATVREGEQSKEIKYSRRVARYSQGTSTEVLLTVYEFSTEEWILEDGNLLSAWATGVPRVDGIFVCYDASELKSFNHVVDILVGYRALDIPAIVLACKSDLEIQILPVNALRIVQPYCNIIEATTKTEEGKSKMRRSIEVMVRLISESSGRKSETVPFSPSTPAEVTTTSSSITSADSSTPTPTSVPPLPKLDASPSSPAKNSSPTKSENSLPTIARMPPTPSSPTRVRSMNDILSRLGENSRAYDSDGGPNVGTKNIASTSARVSISDEALPVSVDPPIEPQDVPIITRTIKPPQPSPWVSLDELLEKLIFLATSGDDPAFIRHFFLTYRRFSTPRSVLLGMQKRMVELTIQGTTGDVILASYSQMRICNLLEHWISEYPSDFTVPGTQGALNAFIRNTLQHSHTLAYGSEFLPFLEQLPTLVDSDSTWAMKADFSESDESDSMFGDDTETEDTEMDSPLSMSPSRSEKSPASSPKSTMRERRTSLPLTAMSLIKTPYTLGTRALRSESTSSASDRDITTKLVKVSAGLQNFEADVIAQEITRQEMNLFLKIEPRHWLRHTLLPGKKDPSTDPIARFNSHYNDLHEWAVSLILCHDKMKARARQIEKFAEVAIRLRALNNYSGLRAIITAINQATFPGDPSMEIFKSKTELHKKYLSSDILLRTTGSHQSYRMALRNTKGPCIPSMEVHTSDLRRANEGNADVNPEDSTKINWAKYSMIGRFVDTTTQLQQRCRGPGGYKLVENSLLSSHFDITPMGYEMQQRRMPPPPNDDFDTTSYPSNPISHQAGHAKEASVIKRILAW</sequence>
<dbReference type="SUPFAM" id="SSF48366">
    <property type="entry name" value="Ras GEF"/>
    <property type="match status" value="1"/>
</dbReference>
<dbReference type="Gene3D" id="3.40.50.300">
    <property type="entry name" value="P-loop containing nucleotide triphosphate hydrolases"/>
    <property type="match status" value="1"/>
</dbReference>
<feature type="domain" description="N-terminal Ras-GEF" evidence="5">
    <location>
        <begin position="615"/>
        <end position="742"/>
    </location>
</feature>
<dbReference type="GO" id="GO:0005886">
    <property type="term" value="C:plasma membrane"/>
    <property type="evidence" value="ECO:0007669"/>
    <property type="project" value="TreeGrafter"/>
</dbReference>
<reference evidence="6 7" key="1">
    <citation type="submission" date="2015-04" db="EMBL/GenBank/DDBJ databases">
        <title>Complete genome sequence of Schizopora paradoxa KUC8140, a cosmopolitan wood degrader in East Asia.</title>
        <authorList>
            <consortium name="DOE Joint Genome Institute"/>
            <person name="Min B."/>
            <person name="Park H."/>
            <person name="Jang Y."/>
            <person name="Kim J.-J."/>
            <person name="Kim K.H."/>
            <person name="Pangilinan J."/>
            <person name="Lipzen A."/>
            <person name="Riley R."/>
            <person name="Grigoriev I.V."/>
            <person name="Spatafora J.W."/>
            <person name="Choi I.-G."/>
        </authorList>
    </citation>
    <scope>NUCLEOTIDE SEQUENCE [LARGE SCALE GENOMIC DNA]</scope>
    <source>
        <strain evidence="6 7">KUC8140</strain>
    </source>
</reference>
<feature type="region of interest" description="Disordered" evidence="3">
    <location>
        <begin position="472"/>
        <end position="550"/>
    </location>
</feature>
<dbReference type="InterPro" id="IPR023578">
    <property type="entry name" value="Ras_GEF_dom_sf"/>
</dbReference>
<keyword evidence="1 2" id="KW-0344">Guanine-nucleotide releasing factor</keyword>
<evidence type="ECO:0000313" key="7">
    <source>
        <dbReference type="Proteomes" id="UP000053477"/>
    </source>
</evidence>
<dbReference type="SUPFAM" id="SSF52540">
    <property type="entry name" value="P-loop containing nucleoside triphosphate hydrolases"/>
    <property type="match status" value="1"/>
</dbReference>
<evidence type="ECO:0000256" key="3">
    <source>
        <dbReference type="SAM" id="MobiDB-lite"/>
    </source>
</evidence>